<dbReference type="PROSITE" id="PS00356">
    <property type="entry name" value="HTH_LACI_1"/>
    <property type="match status" value="1"/>
</dbReference>
<dbReference type="Gene3D" id="3.40.50.2300">
    <property type="match status" value="2"/>
</dbReference>
<keyword evidence="2" id="KW-0238">DNA-binding</keyword>
<organism evidence="5 6">
    <name type="scientific">Alkalihalobacillus trypoxylicola</name>
    <dbReference type="NCBI Taxonomy" id="519424"/>
    <lineage>
        <taxon>Bacteria</taxon>
        <taxon>Bacillati</taxon>
        <taxon>Bacillota</taxon>
        <taxon>Bacilli</taxon>
        <taxon>Bacillales</taxon>
        <taxon>Bacillaceae</taxon>
        <taxon>Alkalihalobacillus</taxon>
    </lineage>
</organism>
<evidence type="ECO:0000313" key="6">
    <source>
        <dbReference type="Proteomes" id="UP000075806"/>
    </source>
</evidence>
<dbReference type="InterPro" id="IPR010982">
    <property type="entry name" value="Lambda_DNA-bd_dom_sf"/>
</dbReference>
<dbReference type="Gene3D" id="1.10.260.40">
    <property type="entry name" value="lambda repressor-like DNA-binding domains"/>
    <property type="match status" value="1"/>
</dbReference>
<name>A0A161PFP2_9BACI</name>
<keyword evidence="1" id="KW-0805">Transcription regulation</keyword>
<dbReference type="Pfam" id="PF13377">
    <property type="entry name" value="Peripla_BP_3"/>
    <property type="match status" value="1"/>
</dbReference>
<dbReference type="PANTHER" id="PTHR30146">
    <property type="entry name" value="LACI-RELATED TRANSCRIPTIONAL REPRESSOR"/>
    <property type="match status" value="1"/>
</dbReference>
<proteinExistence type="predicted"/>
<keyword evidence="3" id="KW-0804">Transcription</keyword>
<evidence type="ECO:0000256" key="3">
    <source>
        <dbReference type="ARBA" id="ARBA00023163"/>
    </source>
</evidence>
<protein>
    <recommendedName>
        <fullName evidence="4">HTH lacI-type domain-containing protein</fullName>
    </recommendedName>
</protein>
<dbReference type="GO" id="GO:0000976">
    <property type="term" value="F:transcription cis-regulatory region binding"/>
    <property type="evidence" value="ECO:0007669"/>
    <property type="project" value="TreeGrafter"/>
</dbReference>
<dbReference type="AlphaFoldDB" id="A0A161PFP2"/>
<dbReference type="Proteomes" id="UP000075806">
    <property type="component" value="Unassembled WGS sequence"/>
</dbReference>
<dbReference type="CDD" id="cd06267">
    <property type="entry name" value="PBP1_LacI_sugar_binding-like"/>
    <property type="match status" value="1"/>
</dbReference>
<reference evidence="5" key="1">
    <citation type="submission" date="2016-02" db="EMBL/GenBank/DDBJ databases">
        <title>Genome sequence of Bacillus trypoxylicola KCTC 13244(T).</title>
        <authorList>
            <person name="Jeong H."/>
            <person name="Park S.-H."/>
            <person name="Choi S.-K."/>
        </authorList>
    </citation>
    <scope>NUCLEOTIDE SEQUENCE [LARGE SCALE GENOMIC DNA]</scope>
    <source>
        <strain evidence="5">KCTC 13244</strain>
    </source>
</reference>
<evidence type="ECO:0000259" key="4">
    <source>
        <dbReference type="PROSITE" id="PS50932"/>
    </source>
</evidence>
<evidence type="ECO:0000313" key="5">
    <source>
        <dbReference type="EMBL" id="KYG31967.1"/>
    </source>
</evidence>
<dbReference type="SMART" id="SM00354">
    <property type="entry name" value="HTH_LACI"/>
    <property type="match status" value="1"/>
</dbReference>
<dbReference type="SUPFAM" id="SSF47413">
    <property type="entry name" value="lambda repressor-like DNA-binding domains"/>
    <property type="match status" value="1"/>
</dbReference>
<dbReference type="Pfam" id="PF00356">
    <property type="entry name" value="LacI"/>
    <property type="match status" value="1"/>
</dbReference>
<dbReference type="SUPFAM" id="SSF53822">
    <property type="entry name" value="Periplasmic binding protein-like I"/>
    <property type="match status" value="1"/>
</dbReference>
<gene>
    <name evidence="5" type="ORF">AZF04_04110</name>
</gene>
<sequence length="319" mass="36544">MATMKDVAIKANVSVITVSRVINEPERVKESTRLKILQIMKELNFQQNHTAKALVTNKTRTIHLFNPKFIDSSEPYTMKLIAGISFELSRNHYSFLLRHEWSFPHKCDGIIAMGLREGEEELVLEKMKEPTVLFGRSHHLDWVNIDDVRGAYEMVHYLISQGHRKIGMITIRDSQLFPEERLKGYKLALGQHQINFDPDLIRYASMSEASGYEMGYELIQKSDVTAIFCMNDLLAIGALRAARDLHKKVPDDLSIGGYDGVGLEFFAEPPLTTMVQPVYEMGRALAKLLLKRIEHPEKEQEFVVFQPKLKSGKSVQRRI</sequence>
<evidence type="ECO:0000256" key="2">
    <source>
        <dbReference type="ARBA" id="ARBA00023125"/>
    </source>
</evidence>
<comment type="caution">
    <text evidence="5">The sequence shown here is derived from an EMBL/GenBank/DDBJ whole genome shotgun (WGS) entry which is preliminary data.</text>
</comment>
<evidence type="ECO:0000256" key="1">
    <source>
        <dbReference type="ARBA" id="ARBA00023015"/>
    </source>
</evidence>
<dbReference type="GO" id="GO:0003700">
    <property type="term" value="F:DNA-binding transcription factor activity"/>
    <property type="evidence" value="ECO:0007669"/>
    <property type="project" value="TreeGrafter"/>
</dbReference>
<dbReference type="CDD" id="cd01392">
    <property type="entry name" value="HTH_LacI"/>
    <property type="match status" value="1"/>
</dbReference>
<dbReference type="STRING" id="519424.AZF04_04110"/>
<dbReference type="OrthoDB" id="9796186at2"/>
<dbReference type="PANTHER" id="PTHR30146:SF109">
    <property type="entry name" value="HTH-TYPE TRANSCRIPTIONAL REGULATOR GALS"/>
    <property type="match status" value="1"/>
</dbReference>
<dbReference type="InterPro" id="IPR046335">
    <property type="entry name" value="LacI/GalR-like_sensor"/>
</dbReference>
<feature type="domain" description="HTH lacI-type" evidence="4">
    <location>
        <begin position="2"/>
        <end position="56"/>
    </location>
</feature>
<keyword evidence="6" id="KW-1185">Reference proteome</keyword>
<accession>A0A161PFP2</accession>
<dbReference type="InterPro" id="IPR000843">
    <property type="entry name" value="HTH_LacI"/>
</dbReference>
<dbReference type="EMBL" id="LTAO01000012">
    <property type="protein sequence ID" value="KYG31967.1"/>
    <property type="molecule type" value="Genomic_DNA"/>
</dbReference>
<dbReference type="PROSITE" id="PS50932">
    <property type="entry name" value="HTH_LACI_2"/>
    <property type="match status" value="1"/>
</dbReference>
<dbReference type="InterPro" id="IPR028082">
    <property type="entry name" value="Peripla_BP_I"/>
</dbReference>